<keyword evidence="6" id="KW-1185">Reference proteome</keyword>
<name>A0A2N7VUQ3_9BURK</name>
<keyword evidence="2 5" id="KW-0223">Dioxygenase</keyword>
<dbReference type="Proteomes" id="UP000235616">
    <property type="component" value="Unassembled WGS sequence"/>
</dbReference>
<accession>A0A2N7VUQ3</accession>
<dbReference type="GO" id="GO:0018578">
    <property type="term" value="F:protocatechuate 3,4-dioxygenase activity"/>
    <property type="evidence" value="ECO:0007669"/>
    <property type="project" value="InterPro"/>
</dbReference>
<dbReference type="OrthoDB" id="9805815at2"/>
<keyword evidence="3" id="KW-0560">Oxidoreductase</keyword>
<evidence type="ECO:0000313" key="5">
    <source>
        <dbReference type="EMBL" id="PMS20886.1"/>
    </source>
</evidence>
<dbReference type="InterPro" id="IPR000627">
    <property type="entry name" value="Intradiol_dOase_C"/>
</dbReference>
<dbReference type="RefSeq" id="WP_102645267.1">
    <property type="nucleotide sequence ID" value="NZ_PNYA01000007.1"/>
</dbReference>
<evidence type="ECO:0000256" key="1">
    <source>
        <dbReference type="ARBA" id="ARBA00007825"/>
    </source>
</evidence>
<dbReference type="Gene3D" id="2.60.130.10">
    <property type="entry name" value="Aromatic compound dioxygenase"/>
    <property type="match status" value="1"/>
</dbReference>
<organism evidence="5 6">
    <name type="scientific">Trinickia dabaoshanensis</name>
    <dbReference type="NCBI Taxonomy" id="564714"/>
    <lineage>
        <taxon>Bacteria</taxon>
        <taxon>Pseudomonadati</taxon>
        <taxon>Pseudomonadota</taxon>
        <taxon>Betaproteobacteria</taxon>
        <taxon>Burkholderiales</taxon>
        <taxon>Burkholderiaceae</taxon>
        <taxon>Trinickia</taxon>
    </lineage>
</organism>
<dbReference type="InterPro" id="IPR050770">
    <property type="entry name" value="Intradiol_RC_Dioxygenase"/>
</dbReference>
<dbReference type="CDD" id="cd03463">
    <property type="entry name" value="3_4-PCD_alpha"/>
    <property type="match status" value="1"/>
</dbReference>
<gene>
    <name evidence="5" type="primary">pcaG</name>
    <name evidence="5" type="ORF">C0Z18_10185</name>
</gene>
<dbReference type="PROSITE" id="PS00083">
    <property type="entry name" value="INTRADIOL_DIOXYGENAS"/>
    <property type="match status" value="1"/>
</dbReference>
<dbReference type="NCBIfam" id="TIGR02423">
    <property type="entry name" value="protocat_alph"/>
    <property type="match status" value="1"/>
</dbReference>
<protein>
    <submittedName>
        <fullName evidence="5">Protocatechuate 3,4-dioxygenase subunit alpha</fullName>
    </submittedName>
</protein>
<dbReference type="PANTHER" id="PTHR33711:SF9">
    <property type="entry name" value="PROTOCATECHUATE 3,4-DIOXYGENASE ALPHA CHAIN"/>
    <property type="match status" value="1"/>
</dbReference>
<comment type="caution">
    <text evidence="5">The sequence shown here is derived from an EMBL/GenBank/DDBJ whole genome shotgun (WGS) entry which is preliminary data.</text>
</comment>
<feature type="domain" description="Intradiol ring-cleavage dioxygenases" evidence="4">
    <location>
        <begin position="63"/>
        <end position="91"/>
    </location>
</feature>
<dbReference type="PANTHER" id="PTHR33711">
    <property type="entry name" value="DIOXYGENASE, PUTATIVE (AFU_ORTHOLOGUE AFUA_2G02910)-RELATED"/>
    <property type="match status" value="1"/>
</dbReference>
<evidence type="ECO:0000256" key="3">
    <source>
        <dbReference type="ARBA" id="ARBA00023002"/>
    </source>
</evidence>
<proteinExistence type="inferred from homology"/>
<dbReference type="SUPFAM" id="SSF49482">
    <property type="entry name" value="Aromatic compound dioxygenase"/>
    <property type="match status" value="1"/>
</dbReference>
<dbReference type="AlphaFoldDB" id="A0A2N7VUQ3"/>
<dbReference type="EMBL" id="PNYA01000007">
    <property type="protein sequence ID" value="PMS20886.1"/>
    <property type="molecule type" value="Genomic_DNA"/>
</dbReference>
<reference evidence="5 6" key="1">
    <citation type="submission" date="2018-01" db="EMBL/GenBank/DDBJ databases">
        <title>Whole genome analyses suggest that Burkholderia sensu lato contains two further novel genera in the rhizoxinica-symbiotica group Mycetohabitans gen. nov., and Trinickia gen. nov.: implications for the evolution of diazotrophy and nodulation in the Burkholderiaceae.</title>
        <authorList>
            <person name="Estrada-de los Santos P."/>
            <person name="Palmer M."/>
            <person name="Chavez-Ramirez B."/>
            <person name="Beukes C."/>
            <person name="Steenkamp E.T."/>
            <person name="Hirsch A.M."/>
            <person name="Manyaka P."/>
            <person name="Maluk M."/>
            <person name="Lafos M."/>
            <person name="Crook M."/>
            <person name="Gross E."/>
            <person name="Simon M.F."/>
            <person name="Bueno dos Reis Junior F."/>
            <person name="Poole P.S."/>
            <person name="Venter S.N."/>
            <person name="James E.K."/>
        </authorList>
    </citation>
    <scope>NUCLEOTIDE SEQUENCE [LARGE SCALE GENOMIC DNA]</scope>
    <source>
        <strain evidence="5 6">GIMN1.004</strain>
    </source>
</reference>
<sequence length="221" mass="24313">MDRFSFSPIASFAPVRLPETASQTAGPYVHIGLAPKQAGFDIFENDFGPVLVGPETRGERIAIEGRVFDGSGSLVRDVLVEIWQANADGKYAHPADRQDRPIDPSFRGWGRACASFETGVFRFETVKPGRVSGAGALPQAPHACLVLFARGINIGLHTRLYFDDEAEANRSDPVLTGIEWDVRRQTLIARRTQRDGLPVYALDIRLQDTPDGGLETVFFDI</sequence>
<dbReference type="InterPro" id="IPR012786">
    <property type="entry name" value="Protocat_dOase_a"/>
</dbReference>
<dbReference type="GO" id="GO:0008199">
    <property type="term" value="F:ferric iron binding"/>
    <property type="evidence" value="ECO:0007669"/>
    <property type="project" value="InterPro"/>
</dbReference>
<evidence type="ECO:0000256" key="2">
    <source>
        <dbReference type="ARBA" id="ARBA00022964"/>
    </source>
</evidence>
<evidence type="ECO:0000259" key="4">
    <source>
        <dbReference type="PROSITE" id="PS00083"/>
    </source>
</evidence>
<dbReference type="InterPro" id="IPR015889">
    <property type="entry name" value="Intradiol_dOase_core"/>
</dbReference>
<comment type="similarity">
    <text evidence="1">Belongs to the intradiol ring-cleavage dioxygenase family.</text>
</comment>
<evidence type="ECO:0000313" key="6">
    <source>
        <dbReference type="Proteomes" id="UP000235616"/>
    </source>
</evidence>
<dbReference type="Pfam" id="PF00775">
    <property type="entry name" value="Dioxygenase_C"/>
    <property type="match status" value="1"/>
</dbReference>